<dbReference type="VEuPathDB" id="VectorBase:ACUA011243"/>
<keyword evidence="2" id="KW-1185">Reference proteome</keyword>
<protein>
    <submittedName>
        <fullName evidence="1">Uncharacterized protein</fullName>
    </submittedName>
</protein>
<evidence type="ECO:0000313" key="2">
    <source>
        <dbReference type="Proteomes" id="UP000075883"/>
    </source>
</evidence>
<dbReference type="EMBL" id="AXCM01015499">
    <property type="status" value="NOT_ANNOTATED_CDS"/>
    <property type="molecule type" value="Genomic_DNA"/>
</dbReference>
<dbReference type="EnsemblMetazoa" id="ACUA011243-RA">
    <property type="protein sequence ID" value="ACUA011243-PA"/>
    <property type="gene ID" value="ACUA011243"/>
</dbReference>
<reference evidence="1" key="2">
    <citation type="submission" date="2020-05" db="UniProtKB">
        <authorList>
            <consortium name="EnsemblMetazoa"/>
        </authorList>
    </citation>
    <scope>IDENTIFICATION</scope>
    <source>
        <strain evidence="1">A-37</strain>
    </source>
</reference>
<proteinExistence type="predicted"/>
<name>A0A182M793_9DIPT</name>
<organism evidence="1 2">
    <name type="scientific">Anopheles culicifacies</name>
    <dbReference type="NCBI Taxonomy" id="139723"/>
    <lineage>
        <taxon>Eukaryota</taxon>
        <taxon>Metazoa</taxon>
        <taxon>Ecdysozoa</taxon>
        <taxon>Arthropoda</taxon>
        <taxon>Hexapoda</taxon>
        <taxon>Insecta</taxon>
        <taxon>Pterygota</taxon>
        <taxon>Neoptera</taxon>
        <taxon>Endopterygota</taxon>
        <taxon>Diptera</taxon>
        <taxon>Nematocera</taxon>
        <taxon>Culicoidea</taxon>
        <taxon>Culicidae</taxon>
        <taxon>Anophelinae</taxon>
        <taxon>Anopheles</taxon>
        <taxon>culicifacies species complex</taxon>
    </lineage>
</organism>
<dbReference type="STRING" id="139723.A0A182M793"/>
<accession>A0A182M793</accession>
<sequence>MVLAGLIDEPMLVQFRTSHEPNSTSDGFSARQRVSTSRRACDAAKPPQPMEMTELAAALLLGANKSATGTGCCPSGSTNGSAAEMGWSVTPPELEFAWRDGTPTSLPTVAGKYLEPNGTAETVYVTLDTSHAISHPLFATPREGNALVVN</sequence>
<dbReference type="Proteomes" id="UP000075883">
    <property type="component" value="Unassembled WGS sequence"/>
</dbReference>
<evidence type="ECO:0000313" key="1">
    <source>
        <dbReference type="EnsemblMetazoa" id="ACUA011243-PA"/>
    </source>
</evidence>
<dbReference type="AlphaFoldDB" id="A0A182M793"/>
<reference evidence="2" key="1">
    <citation type="submission" date="2013-09" db="EMBL/GenBank/DDBJ databases">
        <title>The Genome Sequence of Anopheles culicifacies species A.</title>
        <authorList>
            <consortium name="The Broad Institute Genomics Platform"/>
            <person name="Neafsey D.E."/>
            <person name="Besansky N."/>
            <person name="Howell P."/>
            <person name="Walton C."/>
            <person name="Young S.K."/>
            <person name="Zeng Q."/>
            <person name="Gargeya S."/>
            <person name="Fitzgerald M."/>
            <person name="Haas B."/>
            <person name="Abouelleil A."/>
            <person name="Allen A.W."/>
            <person name="Alvarado L."/>
            <person name="Arachchi H.M."/>
            <person name="Berlin A.M."/>
            <person name="Chapman S.B."/>
            <person name="Gainer-Dewar J."/>
            <person name="Goldberg J."/>
            <person name="Griggs A."/>
            <person name="Gujja S."/>
            <person name="Hansen M."/>
            <person name="Howarth C."/>
            <person name="Imamovic A."/>
            <person name="Ireland A."/>
            <person name="Larimer J."/>
            <person name="McCowan C."/>
            <person name="Murphy C."/>
            <person name="Pearson M."/>
            <person name="Poon T.W."/>
            <person name="Priest M."/>
            <person name="Roberts A."/>
            <person name="Saif S."/>
            <person name="Shea T."/>
            <person name="Sisk P."/>
            <person name="Sykes S."/>
            <person name="Wortman J."/>
            <person name="Nusbaum C."/>
            <person name="Birren B."/>
        </authorList>
    </citation>
    <scope>NUCLEOTIDE SEQUENCE [LARGE SCALE GENOMIC DNA]</scope>
    <source>
        <strain evidence="2">A-37</strain>
    </source>
</reference>